<proteinExistence type="predicted"/>
<reference evidence="1" key="1">
    <citation type="submission" date="2018-02" db="EMBL/GenBank/DDBJ databases">
        <title>The genomes of Aspergillus section Nigri reveals drivers in fungal speciation.</title>
        <authorList>
            <consortium name="DOE Joint Genome Institute"/>
            <person name="Vesth T.C."/>
            <person name="Nybo J."/>
            <person name="Theobald S."/>
            <person name="Brandl J."/>
            <person name="Frisvad J.C."/>
            <person name="Nielsen K.F."/>
            <person name="Lyhne E.K."/>
            <person name="Kogle M.E."/>
            <person name="Kuo A."/>
            <person name="Riley R."/>
            <person name="Clum A."/>
            <person name="Nolan M."/>
            <person name="Lipzen A."/>
            <person name="Salamov A."/>
            <person name="Henrissat B."/>
            <person name="Wiebenga A."/>
            <person name="De vries R.P."/>
            <person name="Grigoriev I.V."/>
            <person name="Mortensen U.H."/>
            <person name="Andersen M.R."/>
            <person name="Baker S.E."/>
        </authorList>
    </citation>
    <scope>NUCLEOTIDE SEQUENCE</scope>
    <source>
        <strain evidence="1">CBS 121060</strain>
    </source>
</reference>
<dbReference type="EMBL" id="KZ825019">
    <property type="protein sequence ID" value="RAH64172.1"/>
    <property type="molecule type" value="Genomic_DNA"/>
</dbReference>
<evidence type="ECO:0000313" key="1">
    <source>
        <dbReference type="EMBL" id="RAH64172.1"/>
    </source>
</evidence>
<name>A0ACD1GS79_9EURO</name>
<organism evidence="1 2">
    <name type="scientific">Aspergillus aculeatinus CBS 121060</name>
    <dbReference type="NCBI Taxonomy" id="1448322"/>
    <lineage>
        <taxon>Eukaryota</taxon>
        <taxon>Fungi</taxon>
        <taxon>Dikarya</taxon>
        <taxon>Ascomycota</taxon>
        <taxon>Pezizomycotina</taxon>
        <taxon>Eurotiomycetes</taxon>
        <taxon>Eurotiomycetidae</taxon>
        <taxon>Eurotiales</taxon>
        <taxon>Aspergillaceae</taxon>
        <taxon>Aspergillus</taxon>
        <taxon>Aspergillus subgen. Circumdati</taxon>
    </lineage>
</organism>
<dbReference type="Proteomes" id="UP000249661">
    <property type="component" value="Unassembled WGS sequence"/>
</dbReference>
<protein>
    <submittedName>
        <fullName evidence="1">Uncharacterized protein</fullName>
    </submittedName>
</protein>
<sequence>MRFIVSGNQSPQHVALQLFMAREALNYGTGVPWLGSKDRAELTGPEAFQNPIELLLCFADCIFPILCHYVVARRTASEMSGMQSNQLPLNSNQDTPHCQSQRSDRWTPDIEKNQLYYEYPDDHNDAFSLLRALCGYRENSLLGFASYVLFSILSFFSAAYYFWSLMPYEPSHHNPVSIVLAT</sequence>
<gene>
    <name evidence="1" type="ORF">BO66DRAFT_444259</name>
</gene>
<evidence type="ECO:0000313" key="2">
    <source>
        <dbReference type="Proteomes" id="UP000249661"/>
    </source>
</evidence>
<accession>A0ACD1GS79</accession>
<keyword evidence="2" id="KW-1185">Reference proteome</keyword>